<name>A0A099DAL7_9ACTN</name>
<feature type="domain" description="ACT" evidence="12">
    <location>
        <begin position="196"/>
        <end position="274"/>
    </location>
</feature>
<dbReference type="FunFam" id="3.30.70.260:FF:000012">
    <property type="entry name" value="Prephenate dehydratase"/>
    <property type="match status" value="1"/>
</dbReference>
<evidence type="ECO:0000256" key="8">
    <source>
        <dbReference type="ARBA" id="ARBA00047848"/>
    </source>
</evidence>
<comment type="pathway">
    <text evidence="1 10">Amino-acid biosynthesis; L-phenylalanine biosynthesis; phenylpyruvate from prephenate: step 1/1.</text>
</comment>
<dbReference type="SUPFAM" id="SSF55021">
    <property type="entry name" value="ACT-like"/>
    <property type="match status" value="1"/>
</dbReference>
<sequence>MPRIAYLGPQGTFTEQATRALTADFAAELIAHDTVHSALDAVRLGDVEAAGVPMENSVEGAVAATLDGLVGGDPLVAVAELVLPIRFDVLLRPEVDPLRATSVASHPHALAQVRGWLSERLPRAQDVPTASTATAAAEVESGTADAAVVAPVATHYHPELTRLASEVADVDDAVTRFLLVRRPGRLPEPTGADRTSIAVVAHDEVGALGEVLSELSLRGINLSRIESRPTKDRLGAYRFFLDFDGHVADTRIGDALTGLHRRCFEVRFLGSFPKADSKPVNVRAADSEQAFRRSMGWLDEVRAGRTA</sequence>
<reference evidence="14 15" key="1">
    <citation type="journal article" date="2014" name="PLoS ONE">
        <title>Identification and Characterization of a New Erythromycin Biosynthetic Gene Cluster in Actinopolyspora erythraea YIM90600, a Novel Erythronolide-Producing Halophilic Actinomycete Isolated from Salt Field.</title>
        <authorList>
            <person name="Chen D."/>
            <person name="Feng J."/>
            <person name="Huang L."/>
            <person name="Zhang Q."/>
            <person name="Wu J."/>
            <person name="Zhu X."/>
            <person name="Duan Y."/>
            <person name="Xu Z."/>
        </authorList>
    </citation>
    <scope>NUCLEOTIDE SEQUENCE [LARGE SCALE GENOMIC DNA]</scope>
    <source>
        <strain evidence="14 15">YIM90600</strain>
    </source>
</reference>
<evidence type="ECO:0000256" key="4">
    <source>
        <dbReference type="ARBA" id="ARBA00022605"/>
    </source>
</evidence>
<reference evidence="13 16" key="2">
    <citation type="submission" date="2017-08" db="EMBL/GenBank/DDBJ databases">
        <title>The complete genome sequence of moderately halophilic actinomycete Actinopolyspora erythraea YIM 90600, the producer of novel erythromycin, novel actinopolysporins A-C and tubercidin.</title>
        <authorList>
            <person name="Yin M."/>
            <person name="Tang S."/>
        </authorList>
    </citation>
    <scope>NUCLEOTIDE SEQUENCE [LARGE SCALE GENOMIC DNA]</scope>
    <source>
        <strain evidence="13 16">YIM 90600</strain>
    </source>
</reference>
<keyword evidence="15" id="KW-1185">Reference proteome</keyword>
<evidence type="ECO:0000256" key="2">
    <source>
        <dbReference type="ARBA" id="ARBA00013147"/>
    </source>
</evidence>
<dbReference type="KEGG" id="aey:CDG81_00690"/>
<dbReference type="Proteomes" id="UP000029737">
    <property type="component" value="Unassembled WGS sequence"/>
</dbReference>
<evidence type="ECO:0000256" key="10">
    <source>
        <dbReference type="RuleBase" id="RU361254"/>
    </source>
</evidence>
<dbReference type="PIRSF" id="PIRSF001500">
    <property type="entry name" value="Chor_mut_pdt_Ppr"/>
    <property type="match status" value="1"/>
</dbReference>
<dbReference type="UniPathway" id="UPA00121">
    <property type="reaction ID" value="UER00345"/>
</dbReference>
<dbReference type="AlphaFoldDB" id="A0A099DAL7"/>
<gene>
    <name evidence="10" type="primary">pheA</name>
    <name evidence="13" type="ORF">CDG81_00690</name>
    <name evidence="14" type="ORF">IL38_00995</name>
</gene>
<dbReference type="EMBL" id="CP022752">
    <property type="protein sequence ID" value="ASU77086.1"/>
    <property type="molecule type" value="Genomic_DNA"/>
</dbReference>
<dbReference type="EC" id="4.2.1.51" evidence="2 10"/>
<dbReference type="eggNOG" id="COG0077">
    <property type="taxonomic scope" value="Bacteria"/>
</dbReference>
<evidence type="ECO:0000313" key="15">
    <source>
        <dbReference type="Proteomes" id="UP000029737"/>
    </source>
</evidence>
<dbReference type="InterPro" id="IPR045865">
    <property type="entry name" value="ACT-like_dom_sf"/>
</dbReference>
<dbReference type="Pfam" id="PF01842">
    <property type="entry name" value="ACT"/>
    <property type="match status" value="1"/>
</dbReference>
<dbReference type="PANTHER" id="PTHR21022:SF19">
    <property type="entry name" value="PREPHENATE DEHYDRATASE-RELATED"/>
    <property type="match status" value="1"/>
</dbReference>
<keyword evidence="6 10" id="KW-0584">Phenylalanine biosynthesis</keyword>
<evidence type="ECO:0000256" key="1">
    <source>
        <dbReference type="ARBA" id="ARBA00004741"/>
    </source>
</evidence>
<evidence type="ECO:0000313" key="13">
    <source>
        <dbReference type="EMBL" id="ASU77086.1"/>
    </source>
</evidence>
<dbReference type="Gene3D" id="3.30.70.260">
    <property type="match status" value="1"/>
</dbReference>
<feature type="site" description="Essential for prephenate dehydratase activity" evidence="9">
    <location>
        <position position="175"/>
    </location>
</feature>
<dbReference type="CDD" id="cd04905">
    <property type="entry name" value="ACT_CM-PDT"/>
    <property type="match status" value="1"/>
</dbReference>
<keyword evidence="4 10" id="KW-0028">Amino-acid biosynthesis</keyword>
<dbReference type="CDD" id="cd13632">
    <property type="entry name" value="PBP2_Aa-PDT_like"/>
    <property type="match status" value="1"/>
</dbReference>
<dbReference type="InterPro" id="IPR008242">
    <property type="entry name" value="Chor_mutase/pphenate_deHydtase"/>
</dbReference>
<proteinExistence type="predicted"/>
<dbReference type="PROSITE" id="PS51171">
    <property type="entry name" value="PREPHENATE_DEHYDR_3"/>
    <property type="match status" value="1"/>
</dbReference>
<dbReference type="Gene3D" id="3.40.190.10">
    <property type="entry name" value="Periplasmic binding protein-like II"/>
    <property type="match status" value="2"/>
</dbReference>
<dbReference type="RefSeq" id="WP_043569471.1">
    <property type="nucleotide sequence ID" value="NZ_CP022752.1"/>
</dbReference>
<protein>
    <recommendedName>
        <fullName evidence="3 10">Prephenate dehydratase</fullName>
        <shortName evidence="10">PDT</shortName>
        <ecNumber evidence="2 10">4.2.1.51</ecNumber>
    </recommendedName>
</protein>
<dbReference type="SUPFAM" id="SSF53850">
    <property type="entry name" value="Periplasmic binding protein-like II"/>
    <property type="match status" value="1"/>
</dbReference>
<comment type="catalytic activity">
    <reaction evidence="8 10">
        <text>prephenate + H(+) = 3-phenylpyruvate + CO2 + H2O</text>
        <dbReference type="Rhea" id="RHEA:21648"/>
        <dbReference type="ChEBI" id="CHEBI:15377"/>
        <dbReference type="ChEBI" id="CHEBI:15378"/>
        <dbReference type="ChEBI" id="CHEBI:16526"/>
        <dbReference type="ChEBI" id="CHEBI:18005"/>
        <dbReference type="ChEBI" id="CHEBI:29934"/>
        <dbReference type="EC" id="4.2.1.51"/>
    </reaction>
</comment>
<dbReference type="NCBIfam" id="NF008865">
    <property type="entry name" value="PRK11898.1"/>
    <property type="match status" value="1"/>
</dbReference>
<dbReference type="PROSITE" id="PS00858">
    <property type="entry name" value="PREPHENATE_DEHYDR_2"/>
    <property type="match status" value="1"/>
</dbReference>
<dbReference type="InterPro" id="IPR002912">
    <property type="entry name" value="ACT_dom"/>
</dbReference>
<evidence type="ECO:0000259" key="12">
    <source>
        <dbReference type="PROSITE" id="PS51671"/>
    </source>
</evidence>
<dbReference type="GO" id="GO:0009094">
    <property type="term" value="P:L-phenylalanine biosynthetic process"/>
    <property type="evidence" value="ECO:0007669"/>
    <property type="project" value="UniProtKB-UniPathway"/>
</dbReference>
<keyword evidence="5 10" id="KW-0057">Aromatic amino acid biosynthesis</keyword>
<organism evidence="13 16">
    <name type="scientific">Actinopolyspora erythraea</name>
    <dbReference type="NCBI Taxonomy" id="414996"/>
    <lineage>
        <taxon>Bacteria</taxon>
        <taxon>Bacillati</taxon>
        <taxon>Actinomycetota</taxon>
        <taxon>Actinomycetes</taxon>
        <taxon>Actinopolysporales</taxon>
        <taxon>Actinopolysporaceae</taxon>
        <taxon>Actinopolyspora</taxon>
    </lineage>
</organism>
<evidence type="ECO:0000259" key="11">
    <source>
        <dbReference type="PROSITE" id="PS51171"/>
    </source>
</evidence>
<dbReference type="GO" id="GO:0004664">
    <property type="term" value="F:prephenate dehydratase activity"/>
    <property type="evidence" value="ECO:0007669"/>
    <property type="project" value="UniProtKB-UniRule"/>
</dbReference>
<evidence type="ECO:0000256" key="3">
    <source>
        <dbReference type="ARBA" id="ARBA00021872"/>
    </source>
</evidence>
<dbReference type="GO" id="GO:0005737">
    <property type="term" value="C:cytoplasm"/>
    <property type="evidence" value="ECO:0007669"/>
    <property type="project" value="TreeGrafter"/>
</dbReference>
<evidence type="ECO:0000313" key="16">
    <source>
        <dbReference type="Proteomes" id="UP000215043"/>
    </source>
</evidence>
<dbReference type="FunFam" id="3.40.190.10:FF:000064">
    <property type="entry name" value="Prephenate dehydratase"/>
    <property type="match status" value="1"/>
</dbReference>
<dbReference type="Proteomes" id="UP000215043">
    <property type="component" value="Chromosome"/>
</dbReference>
<dbReference type="PANTHER" id="PTHR21022">
    <property type="entry name" value="PREPHENATE DEHYDRATASE P PROTEIN"/>
    <property type="match status" value="1"/>
</dbReference>
<accession>A0A099DAL7</accession>
<dbReference type="PROSITE" id="PS51671">
    <property type="entry name" value="ACT"/>
    <property type="match status" value="1"/>
</dbReference>
<dbReference type="OrthoDB" id="9802281at2"/>
<evidence type="ECO:0000256" key="6">
    <source>
        <dbReference type="ARBA" id="ARBA00023222"/>
    </source>
</evidence>
<dbReference type="InterPro" id="IPR018528">
    <property type="entry name" value="Preph_deHydtase_CS"/>
</dbReference>
<dbReference type="HOGENOM" id="CLU_035008_0_0_11"/>
<dbReference type="Pfam" id="PF00800">
    <property type="entry name" value="PDT"/>
    <property type="match status" value="1"/>
</dbReference>
<dbReference type="EMBL" id="JPMV01000001">
    <property type="protein sequence ID" value="KGI83228.1"/>
    <property type="molecule type" value="Genomic_DNA"/>
</dbReference>
<evidence type="ECO:0000313" key="14">
    <source>
        <dbReference type="EMBL" id="KGI83228.1"/>
    </source>
</evidence>
<keyword evidence="7 10" id="KW-0456">Lyase</keyword>
<dbReference type="InterPro" id="IPR001086">
    <property type="entry name" value="Preph_deHydtase"/>
</dbReference>
<evidence type="ECO:0000256" key="9">
    <source>
        <dbReference type="PIRSR" id="PIRSR001500-2"/>
    </source>
</evidence>
<evidence type="ECO:0000256" key="5">
    <source>
        <dbReference type="ARBA" id="ARBA00023141"/>
    </source>
</evidence>
<feature type="domain" description="Prephenate dehydratase" evidence="11">
    <location>
        <begin position="3"/>
        <end position="182"/>
    </location>
</feature>
<evidence type="ECO:0000256" key="7">
    <source>
        <dbReference type="ARBA" id="ARBA00023239"/>
    </source>
</evidence>